<dbReference type="Proteomes" id="UP000612055">
    <property type="component" value="Unassembled WGS sequence"/>
</dbReference>
<reference evidence="2" key="1">
    <citation type="journal article" date="2020" name="bioRxiv">
        <title>Comparative genomics of Chlamydomonas.</title>
        <authorList>
            <person name="Craig R.J."/>
            <person name="Hasan A.R."/>
            <person name="Ness R.W."/>
            <person name="Keightley P.D."/>
        </authorList>
    </citation>
    <scope>NUCLEOTIDE SEQUENCE</scope>
    <source>
        <strain evidence="2">CCAP 11/70</strain>
    </source>
</reference>
<gene>
    <name evidence="2" type="ORF">HYH03_005154</name>
</gene>
<feature type="region of interest" description="Disordered" evidence="1">
    <location>
        <begin position="1"/>
        <end position="88"/>
    </location>
</feature>
<dbReference type="AlphaFoldDB" id="A0A835YDD4"/>
<accession>A0A835YDD4</accession>
<feature type="compositionally biased region" description="Low complexity" evidence="1">
    <location>
        <begin position="531"/>
        <end position="542"/>
    </location>
</feature>
<feature type="compositionally biased region" description="Low complexity" evidence="1">
    <location>
        <begin position="50"/>
        <end position="61"/>
    </location>
</feature>
<protein>
    <submittedName>
        <fullName evidence="2">Uncharacterized protein</fullName>
    </submittedName>
</protein>
<comment type="caution">
    <text evidence="2">The sequence shown here is derived from an EMBL/GenBank/DDBJ whole genome shotgun (WGS) entry which is preliminary data.</text>
</comment>
<organism evidence="2 3">
    <name type="scientific">Edaphochlamys debaryana</name>
    <dbReference type="NCBI Taxonomy" id="47281"/>
    <lineage>
        <taxon>Eukaryota</taxon>
        <taxon>Viridiplantae</taxon>
        <taxon>Chlorophyta</taxon>
        <taxon>core chlorophytes</taxon>
        <taxon>Chlorophyceae</taxon>
        <taxon>CS clade</taxon>
        <taxon>Chlamydomonadales</taxon>
        <taxon>Chlamydomonadales incertae sedis</taxon>
        <taxon>Edaphochlamys</taxon>
    </lineage>
</organism>
<keyword evidence="3" id="KW-1185">Reference proteome</keyword>
<feature type="compositionally biased region" description="Basic and acidic residues" evidence="1">
    <location>
        <begin position="130"/>
        <end position="142"/>
    </location>
</feature>
<proteinExistence type="predicted"/>
<feature type="compositionally biased region" description="Low complexity" evidence="1">
    <location>
        <begin position="68"/>
        <end position="86"/>
    </location>
</feature>
<feature type="region of interest" description="Disordered" evidence="1">
    <location>
        <begin position="100"/>
        <end position="157"/>
    </location>
</feature>
<sequence length="679" mass="65257">MLRAASAAPSPSPAAAQNPTPGRASGFGLGSMTLSPGLRAGVELGARGQDAASPAPSQAQADARREAGAAAGSRGASAGGEAADAGQAGGLRRAEISLTPSVARPRFNPADATTIIGFGGSDDEEDGGEAEGRAEEDYDGRVEPASPPGRRQHSPGVDPLTAAFEAALLGRGAGRMEAGAGAGGAGALRSAPFAWSVASPGANATLVAADDVERRLRALEAALASGSGRGTGGGGGATALLVEEVADVRGELRKVQQDNSRLRQELSTFSAHASALLTQMQAQLQQLLRGGVAAASAPSSSGGAANAFPSAPVAEPTQPYLSQLAPQPSSSRLGAAPPSFSAGLGLAAFESQPQTQPQAQAAALGQGLGQVQAPGLLQQTVARRSIFSDIDVASLRASVLPGAGTSGRADGGSGAAGFGAADAAISGGGLGTERSGYGALGGAGGRLTAVMTATSAGPSAAAGGAAGWGLQGASGTPRAVPVNSVEADEVELPSFAAFKRSAGAAAFTAATPHLSPAPAAGPGHSTGGAGAPDAAGPSPHSGTRVVPARSFPTSYQPRSLGGPIPRTQPSTAVGGVAPGNAALLGGSAAAAAASVAASGAYVSALAANAAAVAATGGSDAAAASLAWAHSGLPQPLVFSVAPEFRTARASGASADNSMSLSAHTAHAASLRHRASGVGR</sequence>
<evidence type="ECO:0000256" key="1">
    <source>
        <dbReference type="SAM" id="MobiDB-lite"/>
    </source>
</evidence>
<feature type="region of interest" description="Disordered" evidence="1">
    <location>
        <begin position="513"/>
        <end position="565"/>
    </location>
</feature>
<dbReference type="OrthoDB" id="546393at2759"/>
<evidence type="ECO:0000313" key="2">
    <source>
        <dbReference type="EMBL" id="KAG2496745.1"/>
    </source>
</evidence>
<name>A0A835YDD4_9CHLO</name>
<evidence type="ECO:0000313" key="3">
    <source>
        <dbReference type="Proteomes" id="UP000612055"/>
    </source>
</evidence>
<dbReference type="EMBL" id="JAEHOE010000017">
    <property type="protein sequence ID" value="KAG2496745.1"/>
    <property type="molecule type" value="Genomic_DNA"/>
</dbReference>
<feature type="compositionally biased region" description="Low complexity" evidence="1">
    <location>
        <begin position="1"/>
        <end position="16"/>
    </location>
</feature>